<dbReference type="InterPro" id="IPR050351">
    <property type="entry name" value="BphY/WalK/GraS-like"/>
</dbReference>
<gene>
    <name evidence="9" type="primary">phoR</name>
    <name evidence="9" type="ORF">NCTC10723_00184</name>
</gene>
<sequence length="575" mass="67836">MYKNNKRSGIQIRRKEIAILIMILILEGIFVGINSQILSNLYQERSKQILKEDTILVKLVAEGNPRTKYQELFSNNALRFTLIDLTGKVVFDSKKTEEEEKRMENHLQRQEIQEAIKEKESFVIRYSKTFETVMAYYAISIKNSEGEEYILRTASEYNKELMQIREFLLIQIIFFLILNYVIHFFYKNYIKRDFYTKIKRMRKFLESGEMEKINYSKDEYWLFEFWDILKEWQGKNLKNISRLEKERRILSEVLHSADSFIGLLDSEGRFIIKNTSLKYIVDPYEERYLEAIKYLELIIPIKNGLLSKKEYREDIYIQSLKKYFLFTMKYLEFSNRFIITVKDITSTREAVEVQKTFINNVSHELKTPLTNIKGYLIALEDAPEIMRRKFLNTIKTNVEKLENIVLDFLNISKIENSNLVNISQVGVEKLKKELLDILSVKIYERGAKVEFLFQLTDGRDYLKVDFEKIVMILKNLIENGVIYNKNSNPKVVVQVLEKGDRYEISVIDNGIGIPIYEQDKVFERFYRVDKARTSNLGGTGLGLSIVKTLIEKCGGGLIIDSKEEKGTRFSFYILK</sequence>
<keyword evidence="4 9" id="KW-0808">Transferase</keyword>
<reference evidence="9 10" key="1">
    <citation type="submission" date="2018-06" db="EMBL/GenBank/DDBJ databases">
        <authorList>
            <consortium name="Pathogen Informatics"/>
            <person name="Doyle S."/>
        </authorList>
    </citation>
    <scope>NUCLEOTIDE SEQUENCE [LARGE SCALE GENOMIC DNA]</scope>
    <source>
        <strain evidence="9 10">NCTC10723</strain>
    </source>
</reference>
<evidence type="ECO:0000313" key="10">
    <source>
        <dbReference type="Proteomes" id="UP000255328"/>
    </source>
</evidence>
<dbReference type="EMBL" id="UGGU01000003">
    <property type="protein sequence ID" value="STO30755.1"/>
    <property type="molecule type" value="Genomic_DNA"/>
</dbReference>
<keyword evidence="7" id="KW-1133">Transmembrane helix</keyword>
<feature type="transmembrane region" description="Helical" evidence="7">
    <location>
        <begin position="167"/>
        <end position="186"/>
    </location>
</feature>
<feature type="domain" description="Histidine kinase" evidence="8">
    <location>
        <begin position="360"/>
        <end position="575"/>
    </location>
</feature>
<keyword evidence="3" id="KW-0597">Phosphoprotein</keyword>
<evidence type="ECO:0000256" key="1">
    <source>
        <dbReference type="ARBA" id="ARBA00000085"/>
    </source>
</evidence>
<dbReference type="InterPro" id="IPR036097">
    <property type="entry name" value="HisK_dim/P_sf"/>
</dbReference>
<evidence type="ECO:0000256" key="5">
    <source>
        <dbReference type="ARBA" id="ARBA00022777"/>
    </source>
</evidence>
<proteinExistence type="predicted"/>
<dbReference type="InterPro" id="IPR005467">
    <property type="entry name" value="His_kinase_dom"/>
</dbReference>
<dbReference type="FunFam" id="1.10.287.130:FF:000001">
    <property type="entry name" value="Two-component sensor histidine kinase"/>
    <property type="match status" value="1"/>
</dbReference>
<name>A0A377GUU3_9FUSO</name>
<keyword evidence="7" id="KW-0812">Transmembrane</keyword>
<dbReference type="Gene3D" id="1.10.287.130">
    <property type="match status" value="1"/>
</dbReference>
<dbReference type="PANTHER" id="PTHR45453">
    <property type="entry name" value="PHOSPHATE REGULON SENSOR PROTEIN PHOR"/>
    <property type="match status" value="1"/>
</dbReference>
<dbReference type="InterPro" id="IPR004358">
    <property type="entry name" value="Sig_transdc_His_kin-like_C"/>
</dbReference>
<evidence type="ECO:0000313" key="9">
    <source>
        <dbReference type="EMBL" id="STO30755.1"/>
    </source>
</evidence>
<dbReference type="InterPro" id="IPR003661">
    <property type="entry name" value="HisK_dim/P_dom"/>
</dbReference>
<dbReference type="SMART" id="SM00387">
    <property type="entry name" value="HATPase_c"/>
    <property type="match status" value="1"/>
</dbReference>
<evidence type="ECO:0000256" key="4">
    <source>
        <dbReference type="ARBA" id="ARBA00022679"/>
    </source>
</evidence>
<protein>
    <recommendedName>
        <fullName evidence="2">histidine kinase</fullName>
        <ecNumber evidence="2">2.7.13.3</ecNumber>
    </recommendedName>
</protein>
<dbReference type="InterPro" id="IPR003594">
    <property type="entry name" value="HATPase_dom"/>
</dbReference>
<evidence type="ECO:0000256" key="2">
    <source>
        <dbReference type="ARBA" id="ARBA00012438"/>
    </source>
</evidence>
<evidence type="ECO:0000256" key="3">
    <source>
        <dbReference type="ARBA" id="ARBA00022553"/>
    </source>
</evidence>
<dbReference type="GO" id="GO:0000155">
    <property type="term" value="F:phosphorelay sensor kinase activity"/>
    <property type="evidence" value="ECO:0007669"/>
    <property type="project" value="InterPro"/>
</dbReference>
<dbReference type="Proteomes" id="UP000255328">
    <property type="component" value="Unassembled WGS sequence"/>
</dbReference>
<comment type="catalytic activity">
    <reaction evidence="1">
        <text>ATP + protein L-histidine = ADP + protein N-phospho-L-histidine.</text>
        <dbReference type="EC" id="2.7.13.3"/>
    </reaction>
</comment>
<dbReference type="PANTHER" id="PTHR45453:SF1">
    <property type="entry name" value="PHOSPHATE REGULON SENSOR PROTEIN PHOR"/>
    <property type="match status" value="1"/>
</dbReference>
<dbReference type="CDD" id="cd00075">
    <property type="entry name" value="HATPase"/>
    <property type="match status" value="1"/>
</dbReference>
<dbReference type="SUPFAM" id="SSF55874">
    <property type="entry name" value="ATPase domain of HSP90 chaperone/DNA topoisomerase II/histidine kinase"/>
    <property type="match status" value="1"/>
</dbReference>
<dbReference type="GO" id="GO:0005886">
    <property type="term" value="C:plasma membrane"/>
    <property type="evidence" value="ECO:0007669"/>
    <property type="project" value="TreeGrafter"/>
</dbReference>
<feature type="transmembrane region" description="Helical" evidence="7">
    <location>
        <begin position="17"/>
        <end position="38"/>
    </location>
</feature>
<evidence type="ECO:0000256" key="7">
    <source>
        <dbReference type="SAM" id="Phobius"/>
    </source>
</evidence>
<dbReference type="SUPFAM" id="SSF47384">
    <property type="entry name" value="Homodimeric domain of signal transducing histidine kinase"/>
    <property type="match status" value="1"/>
</dbReference>
<dbReference type="GO" id="GO:0016036">
    <property type="term" value="P:cellular response to phosphate starvation"/>
    <property type="evidence" value="ECO:0007669"/>
    <property type="project" value="TreeGrafter"/>
</dbReference>
<dbReference type="AlphaFoldDB" id="A0A377GUU3"/>
<keyword evidence="7" id="KW-0472">Membrane</keyword>
<dbReference type="SMART" id="SM00388">
    <property type="entry name" value="HisKA"/>
    <property type="match status" value="1"/>
</dbReference>
<keyword evidence="10" id="KW-1185">Reference proteome</keyword>
<dbReference type="EC" id="2.7.13.3" evidence="2"/>
<dbReference type="GO" id="GO:0004721">
    <property type="term" value="F:phosphoprotein phosphatase activity"/>
    <property type="evidence" value="ECO:0007669"/>
    <property type="project" value="TreeGrafter"/>
</dbReference>
<dbReference type="CDD" id="cd00082">
    <property type="entry name" value="HisKA"/>
    <property type="match status" value="1"/>
</dbReference>
<keyword evidence="6" id="KW-0902">Two-component regulatory system</keyword>
<keyword evidence="5" id="KW-0418">Kinase</keyword>
<dbReference type="Pfam" id="PF00512">
    <property type="entry name" value="HisKA"/>
    <property type="match status" value="1"/>
</dbReference>
<dbReference type="Gene3D" id="3.30.565.10">
    <property type="entry name" value="Histidine kinase-like ATPase, C-terminal domain"/>
    <property type="match status" value="1"/>
</dbReference>
<dbReference type="OrthoDB" id="9813151at2"/>
<dbReference type="PROSITE" id="PS50109">
    <property type="entry name" value="HIS_KIN"/>
    <property type="match status" value="1"/>
</dbReference>
<dbReference type="InterPro" id="IPR036890">
    <property type="entry name" value="HATPase_C_sf"/>
</dbReference>
<dbReference type="PRINTS" id="PR00344">
    <property type="entry name" value="BCTRLSENSOR"/>
</dbReference>
<dbReference type="Pfam" id="PF02518">
    <property type="entry name" value="HATPase_c"/>
    <property type="match status" value="1"/>
</dbReference>
<accession>A0A377GUU3</accession>
<dbReference type="RefSeq" id="WP_115268465.1">
    <property type="nucleotide sequence ID" value="NZ_UGGU01000003.1"/>
</dbReference>
<organism evidence="9 10">
    <name type="scientific">Fusobacterium necrogenes</name>
    <dbReference type="NCBI Taxonomy" id="858"/>
    <lineage>
        <taxon>Bacteria</taxon>
        <taxon>Fusobacteriati</taxon>
        <taxon>Fusobacteriota</taxon>
        <taxon>Fusobacteriia</taxon>
        <taxon>Fusobacteriales</taxon>
        <taxon>Fusobacteriaceae</taxon>
        <taxon>Fusobacterium</taxon>
    </lineage>
</organism>
<evidence type="ECO:0000256" key="6">
    <source>
        <dbReference type="ARBA" id="ARBA00023012"/>
    </source>
</evidence>
<evidence type="ECO:0000259" key="8">
    <source>
        <dbReference type="PROSITE" id="PS50109"/>
    </source>
</evidence>